<evidence type="ECO:0008006" key="4">
    <source>
        <dbReference type="Google" id="ProtNLM"/>
    </source>
</evidence>
<evidence type="ECO:0000313" key="2">
    <source>
        <dbReference type="EMBL" id="MVT07971.1"/>
    </source>
</evidence>
<accession>A0A7K1U0S7</accession>
<feature type="chain" id="PRO_5029449344" description="PA14 domain-containing protein" evidence="1">
    <location>
        <begin position="33"/>
        <end position="2449"/>
    </location>
</feature>
<keyword evidence="1" id="KW-0732">Signal</keyword>
<organism evidence="2 3">
    <name type="scientific">Chitinophaga tropicalis</name>
    <dbReference type="NCBI Taxonomy" id="2683588"/>
    <lineage>
        <taxon>Bacteria</taxon>
        <taxon>Pseudomonadati</taxon>
        <taxon>Bacteroidota</taxon>
        <taxon>Chitinophagia</taxon>
        <taxon>Chitinophagales</taxon>
        <taxon>Chitinophagaceae</taxon>
        <taxon>Chitinophaga</taxon>
    </lineage>
</organism>
<dbReference type="Proteomes" id="UP000461730">
    <property type="component" value="Unassembled WGS sequence"/>
</dbReference>
<dbReference type="EMBL" id="WRXN01000002">
    <property type="protein sequence ID" value="MVT07971.1"/>
    <property type="molecule type" value="Genomic_DNA"/>
</dbReference>
<proteinExistence type="predicted"/>
<gene>
    <name evidence="2" type="ORF">GO493_06835</name>
</gene>
<feature type="signal peptide" evidence="1">
    <location>
        <begin position="1"/>
        <end position="32"/>
    </location>
</feature>
<keyword evidence="3" id="KW-1185">Reference proteome</keyword>
<sequence length="2449" mass="270513">MMIRKMSTRKRIACFFLLLLTVQSLTPSVTWALTTGPVQPEVKKFEPAGTSDMVDLFSGDFKYNIPLLDVDGYPVNISYQSGVGMDDESSWVGLGWNLNPGAMTRTLRGVADDAFGDTVVTETYLKPKITYGGKATVRGELFGKNVSGSIAVGIFNDNYTGIGAEVGLNAGLSLSLSNSQPLTPGIGVGLNSNTQDGVSVTPYVSLSGRKAKDDNLSTSSGISIGLGYNTREGLKSFGLSSSFSKTGSTDDGSHSGTAAWSAGGTTVSYNTPPFYPKSNTGFKSKNFTFSLDVGPSAFAAYAGLGGTGYKSVREVADLVKKNAAYGFLYAEQGKGRGDALMDFMREKDNPAIPELRNLPLPVATPDIWSYSSQTGGGQFKLYRNGTGVFFDNQTGDYSDNTSISTEFGAGSYFHGGTSVYKQDVNTSNGKWTRGNNFLTQSDFPSTANGTEEAAYFKQVGEKRAEDATFTGGVLEEQPVHIPLDGKRTISYLKAAGQVSVPVNSPLRKTGRQKRNVAISYTTVGEDDIAQDYMLRQYDTLNPNGFVPPACPYTRSLTSSGRAIDGRSKKHISEMRVTEADGKRLIYGIPVYNMKQEEYSFAVNGANANKQVNHIRYDTLKGRIDHKPKTAGVSTTDEYYHKETQPAYASSFLLTSILSPDYVDVKKDGITPDDRGTAVKFNYSKIKAPYKWRSPWGKDSAQYNPALMADPDDDKGSIVYGEKELWYLQTIETKTKVAFFLTEQREDGIGADLHGNKDMAVRQRRLKEIRLYSKSDLTTPIKTVVFNYDYGFTPGVPNVANANGKLRLKSIYFTYGSSTKGSKHPYTFEYANNQPYIQMSTDRWGTFKSPGDNANDGFDLKNDEFPYTTKNKTRADLNASAWHLNKITLPTGGTILVDYESDDYAYVQDKRATEMVRIENLIKKDGTPTSNLKDAAGIEIAGDSVVTNAASFSRKYLNGEKYLYTKLFVNMTDEVQSTDNSKYDFVPCYAEIDSAQTVGNRVRIFFKPDKDGVEANPLISTAWQRMRLEYQRYAYPGYKNRISDDRPVAAAVRALINSIGNMSELWQNFNERAKKKSFANLVKLNKSFARVVRRDGHKLGGGARVKKIKMSDEWSTMDNSASSATYGQEYDYTTTENNTVISSGVASFEPSLGGDENALRQPVKYTQDVKWGLNNYFYLEEPMGESFYPAPHVGYREVKVRNLGASGQADPDNKTGWQVYEFYTAKEFPVFVKQTPLQKNLHKPMSWSSFFGGKSVYELTMSQGYAIYLNDMHGKPKAERTFNQTGQEIAATEYDYNASEEGGVQRLKNVADVVDETGTITKNQVIGREIEMFADMRESELNNTGKSVNLGADVIPVGFWIIPIPHFPFSVNDDYRLFRSASVVKTIQYYGMVSKVTKRINGSTIHESTLLYDKNTGDPVLTQTQNEFDDPVYTTTIPAYWMYGQMGFAAQTQGLLMTDLRTTGNGIPASPYDQYFTEGDEVLGVNTGSRMWAVRAATTANGPKQLRLIGDNGRTVAFNGAAKVIRSGYRNLLSAPATSFTSLKYPVVNNKLALISSDELSAYKVLNASAVVYSDEWGQPEDCNTVVSCPTGYVPDGKGNCIILPERNSFELVKGDLYKDYSSRGAFFFTEKQIEGHYNQSTAPYWMGCPSGCGRLAEAGVWLKDIPDGEWWGVEKCIEVPEDRIYFIGYAADNLMAVYVDGQPLQRFRGSSASFFQAWRIRQKFLTKGKHIIRFDAVNREAHKAAALEVYGSDELTLESATDTAMIRQQRIFTSASLVGDPSALIFYTDSYGVKKEQNLHCTNGAALNMCDGSPNCGSRPMGTCPPGYTSSVDGQSCIPQLTIDTNGMGIVKGVYNPTYGDWGAAFYDADQNHIATKADNFWGAVSCNGSGQTQSLMAARTSAKDSATTMSAMVSENLSSVSYCSRLNLAGVWLTTDWGSAWVGINNCLTVPESKVYYVGFGGDNEIRIYIDGVLFREEKDPDGSTMTPFRYWHVHPVYLQRGQHVITVEGRNAGAAYTMGAEVYNNTLAELQSTGSGFQPAILFSTKDLLSGSDTKDTYVRDYDTDTIQKRSITCPGGYNVCNAGSCAIIPNGIVLNPYVTGHKGNWLPYQEMTLLVNRSGQELVNNTTGANIRRNGSLESFHAYWIYNNGWQMATNTDWVVSRTITLYDRQSQEVENKDALNRYSAARYGFNGALAAAVGANMREREIFSEGFEDYQYNANSCLRTGLCVTDSFSIPTALGSSYLNNINSDEAHTGNYCLNLQGTIKLKTFVFSNEHQPGIYLSNNASGEFFLTPDKWKGLRGFSPVQDRKYVFSAWVNDNNPAGTSAGITLKANGATVELKKKAAVEGWKLVEGTLDLSGIVNMASLQLEISGTAKLDDIRIFPYDGQIKTYSYDDKTLRLMAELDENNYATFYEYDDEGTLVRVKKETERGIMTIKENRSAYRRQ</sequence>
<name>A0A7K1U0S7_9BACT</name>
<comment type="caution">
    <text evidence="2">The sequence shown here is derived from an EMBL/GenBank/DDBJ whole genome shotgun (WGS) entry which is preliminary data.</text>
</comment>
<evidence type="ECO:0000256" key="1">
    <source>
        <dbReference type="SAM" id="SignalP"/>
    </source>
</evidence>
<reference evidence="2 3" key="1">
    <citation type="submission" date="2019-12" db="EMBL/GenBank/DDBJ databases">
        <title>Chitinophaga sp. strain ysch24 (GDMCC 1.1355), whole genome shotgun sequence.</title>
        <authorList>
            <person name="Zhang X."/>
        </authorList>
    </citation>
    <scope>NUCLEOTIDE SEQUENCE [LARGE SCALE GENOMIC DNA]</scope>
    <source>
        <strain evidence="3">ysch24</strain>
    </source>
</reference>
<evidence type="ECO:0000313" key="3">
    <source>
        <dbReference type="Proteomes" id="UP000461730"/>
    </source>
</evidence>
<dbReference type="RefSeq" id="WP_157305392.1">
    <property type="nucleotide sequence ID" value="NZ_WRXN01000002.1"/>
</dbReference>
<protein>
    <recommendedName>
        <fullName evidence="4">PA14 domain-containing protein</fullName>
    </recommendedName>
</protein>